<comment type="caution">
    <text evidence="2">The sequence shown here is derived from an EMBL/GenBank/DDBJ whole genome shotgun (WGS) entry which is preliminary data.</text>
</comment>
<gene>
    <name evidence="1" type="ORF">B0A49_13591</name>
    <name evidence="2" type="ORF">B0A49_13781</name>
</gene>
<reference evidence="2 3" key="1">
    <citation type="submission" date="2017-03" db="EMBL/GenBank/DDBJ databases">
        <title>Genomes of endolithic fungi from Antarctica.</title>
        <authorList>
            <person name="Coleine C."/>
            <person name="Masonjones S."/>
            <person name="Stajich J.E."/>
        </authorList>
    </citation>
    <scope>NUCLEOTIDE SEQUENCE [LARGE SCALE GENOMIC DNA]</scope>
    <source>
        <strain evidence="2 3">CCFEE 5187</strain>
    </source>
</reference>
<dbReference type="OrthoDB" id="5352262at2759"/>
<evidence type="ECO:0000313" key="3">
    <source>
        <dbReference type="Proteomes" id="UP000308768"/>
    </source>
</evidence>
<sequence>MSTFSGSVRDQVARLDDGSTCWHCGASPTDICHVIGKKDRDFDRLVQEGLITFEQLGDVGNAIPLCPLCHRNFDDMVNPGFIFVPADLEYFIQYEEADQDRRREIGKRTGAVPIRVAPTAESYRDHQIRAEAIDAHACGGTYLRFTLRDYFPKLGQPPFVPGPGPFVNPEPWHGAPTAALQRGFRVLGNPLLRGIPRKIKQSLHTLLALYQEEVLEDDISGQRTQADAENFPSEDEG</sequence>
<proteinExistence type="predicted"/>
<name>A0A4U0V9V2_9PEZI</name>
<dbReference type="EMBL" id="NAJN01003401">
    <property type="protein sequence ID" value="TKA39991.1"/>
    <property type="molecule type" value="Genomic_DNA"/>
</dbReference>
<evidence type="ECO:0008006" key="4">
    <source>
        <dbReference type="Google" id="ProtNLM"/>
    </source>
</evidence>
<dbReference type="STRING" id="331657.A0A4U0V9V2"/>
<evidence type="ECO:0000313" key="1">
    <source>
        <dbReference type="EMBL" id="TKA39991.1"/>
    </source>
</evidence>
<protein>
    <recommendedName>
        <fullName evidence="4">HNH nuclease domain-containing protein</fullName>
    </recommendedName>
</protein>
<organism evidence="2 3">
    <name type="scientific">Cryomyces minteri</name>
    <dbReference type="NCBI Taxonomy" id="331657"/>
    <lineage>
        <taxon>Eukaryota</taxon>
        <taxon>Fungi</taxon>
        <taxon>Dikarya</taxon>
        <taxon>Ascomycota</taxon>
        <taxon>Pezizomycotina</taxon>
        <taxon>Dothideomycetes</taxon>
        <taxon>Dothideomycetes incertae sedis</taxon>
        <taxon>Cryomyces</taxon>
    </lineage>
</organism>
<feature type="non-terminal residue" evidence="2">
    <location>
        <position position="237"/>
    </location>
</feature>
<dbReference type="AlphaFoldDB" id="A0A4U0V9V2"/>
<dbReference type="Proteomes" id="UP000308768">
    <property type="component" value="Unassembled WGS sequence"/>
</dbReference>
<dbReference type="EMBL" id="NAJN01002994">
    <property type="protein sequence ID" value="TKA45680.1"/>
    <property type="molecule type" value="Genomic_DNA"/>
</dbReference>
<keyword evidence="3" id="KW-1185">Reference proteome</keyword>
<evidence type="ECO:0000313" key="2">
    <source>
        <dbReference type="EMBL" id="TKA45680.1"/>
    </source>
</evidence>
<accession>A0A4U0V9V2</accession>